<dbReference type="GeneID" id="95535232"/>
<evidence type="ECO:0000256" key="1">
    <source>
        <dbReference type="ARBA" id="ARBA00022512"/>
    </source>
</evidence>
<dbReference type="PROSITE" id="PS50847">
    <property type="entry name" value="GRAM_POS_ANCHORING"/>
    <property type="match status" value="1"/>
</dbReference>
<dbReference type="NCBIfam" id="NF041528">
    <property type="entry name" value="strep_LAETG"/>
    <property type="match status" value="1"/>
</dbReference>
<dbReference type="EMBL" id="CP023697">
    <property type="protein sequence ID" value="QEV06269.1"/>
    <property type="molecule type" value="Genomic_DNA"/>
</dbReference>
<dbReference type="InterPro" id="IPR008613">
    <property type="entry name" value="Excalibur_Ca-bd_domain"/>
</dbReference>
<keyword evidence="2" id="KW-0964">Secreted</keyword>
<evidence type="ECO:0000256" key="4">
    <source>
        <dbReference type="ARBA" id="ARBA00023088"/>
    </source>
</evidence>
<keyword evidence="4" id="KW-0572">Peptidoglycan-anchor</keyword>
<feature type="compositionally biased region" description="Basic and acidic residues" evidence="5">
    <location>
        <begin position="79"/>
        <end position="88"/>
    </location>
</feature>
<organism evidence="9 10">
    <name type="scientific">Streptomyces prasinus</name>
    <dbReference type="NCBI Taxonomy" id="67345"/>
    <lineage>
        <taxon>Bacteria</taxon>
        <taxon>Bacillati</taxon>
        <taxon>Actinomycetota</taxon>
        <taxon>Actinomycetes</taxon>
        <taxon>Kitasatosporales</taxon>
        <taxon>Streptomycetaceae</taxon>
        <taxon>Streptomyces</taxon>
    </lineage>
</organism>
<evidence type="ECO:0000256" key="6">
    <source>
        <dbReference type="SAM" id="Phobius"/>
    </source>
</evidence>
<dbReference type="SMART" id="SM00894">
    <property type="entry name" value="Excalibur"/>
    <property type="match status" value="1"/>
</dbReference>
<protein>
    <submittedName>
        <fullName evidence="9">LPXTG cell wall anchor domain-containing protein</fullName>
    </submittedName>
</protein>
<feature type="signal peptide" evidence="7">
    <location>
        <begin position="1"/>
        <end position="27"/>
    </location>
</feature>
<keyword evidence="6" id="KW-1133">Transmembrane helix</keyword>
<dbReference type="Proteomes" id="UP000326041">
    <property type="component" value="Chromosome"/>
</dbReference>
<keyword evidence="10" id="KW-1185">Reference proteome</keyword>
<sequence>MNLSRKSAAVTVAALALATLPVTTAVAHEGAFKNCDQAYAAGHADIPAGSEHYGEHLDRDKDGIGCDKPPAGFVPAADKGADKDKGTGSDDDTAGTGSGEKDTTEEGGGTDLAETGGNSATPYLAAGGAVVVLAGGGVLFAARRRRDTD</sequence>
<feature type="domain" description="Gram-positive cocci surface proteins LPxTG" evidence="8">
    <location>
        <begin position="112"/>
        <end position="149"/>
    </location>
</feature>
<feature type="chain" id="PRO_5045462251" evidence="7">
    <location>
        <begin position="28"/>
        <end position="149"/>
    </location>
</feature>
<feature type="transmembrane region" description="Helical" evidence="6">
    <location>
        <begin position="123"/>
        <end position="142"/>
    </location>
</feature>
<keyword evidence="6" id="KW-0472">Membrane</keyword>
<dbReference type="RefSeq" id="WP_055607393.1">
    <property type="nucleotide sequence ID" value="NZ_CP023697.1"/>
</dbReference>
<dbReference type="InterPro" id="IPR019931">
    <property type="entry name" value="LPXTG_anchor"/>
</dbReference>
<evidence type="ECO:0000256" key="3">
    <source>
        <dbReference type="ARBA" id="ARBA00022729"/>
    </source>
</evidence>
<dbReference type="NCBIfam" id="TIGR01167">
    <property type="entry name" value="LPXTG_anchor"/>
    <property type="match status" value="1"/>
</dbReference>
<evidence type="ECO:0000259" key="8">
    <source>
        <dbReference type="PROSITE" id="PS50847"/>
    </source>
</evidence>
<evidence type="ECO:0000256" key="5">
    <source>
        <dbReference type="SAM" id="MobiDB-lite"/>
    </source>
</evidence>
<evidence type="ECO:0000256" key="7">
    <source>
        <dbReference type="SAM" id="SignalP"/>
    </source>
</evidence>
<feature type="compositionally biased region" description="Basic and acidic residues" evidence="5">
    <location>
        <begin position="52"/>
        <end position="65"/>
    </location>
</feature>
<keyword evidence="1" id="KW-0134">Cell wall</keyword>
<evidence type="ECO:0000313" key="10">
    <source>
        <dbReference type="Proteomes" id="UP000326041"/>
    </source>
</evidence>
<keyword evidence="6" id="KW-0812">Transmembrane</keyword>
<proteinExistence type="predicted"/>
<keyword evidence="3 7" id="KW-0732">Signal</keyword>
<dbReference type="Pfam" id="PF05901">
    <property type="entry name" value="Excalibur"/>
    <property type="match status" value="1"/>
</dbReference>
<gene>
    <name evidence="9" type="ORF">CP972_11775</name>
</gene>
<accession>A0ABX6AUQ8</accession>
<name>A0ABX6AUQ8_9ACTN</name>
<evidence type="ECO:0000313" key="9">
    <source>
        <dbReference type="EMBL" id="QEV06269.1"/>
    </source>
</evidence>
<evidence type="ECO:0000256" key="2">
    <source>
        <dbReference type="ARBA" id="ARBA00022525"/>
    </source>
</evidence>
<feature type="region of interest" description="Disordered" evidence="5">
    <location>
        <begin position="46"/>
        <end position="121"/>
    </location>
</feature>
<reference evidence="9 10" key="1">
    <citation type="submission" date="2017-09" db="EMBL/GenBank/DDBJ databases">
        <authorList>
            <person name="Lee N."/>
            <person name="Cho B.-K."/>
        </authorList>
    </citation>
    <scope>NUCLEOTIDE SEQUENCE [LARGE SCALE GENOMIC DNA]</scope>
    <source>
        <strain evidence="9 10">ATCC 13879</strain>
    </source>
</reference>